<evidence type="ECO:0000313" key="2">
    <source>
        <dbReference type="EMBL" id="ATF27576.1"/>
    </source>
</evidence>
<reference evidence="2" key="1">
    <citation type="journal article" date="2017" name="Genome Biol. Evol.">
        <title>Divergence of the Venom Exogene Repertoire in Two Sister Species of Turriconus.</title>
        <authorList>
            <person name="Li Q."/>
            <person name="Barghi N."/>
            <person name="Lu A."/>
            <person name="Fedosov A.E."/>
            <person name="Bandyopadhyay P.K."/>
            <person name="Lluisma A.O."/>
            <person name="Concepcion G.P."/>
            <person name="Yandell M."/>
            <person name="Olivera B.M."/>
            <person name="Safavi-Hemami H."/>
        </authorList>
    </citation>
    <scope>NUCLEOTIDE SEQUENCE</scope>
    <source>
        <strain evidence="2">B2_Ps2</strain>
    </source>
</reference>
<dbReference type="AlphaFoldDB" id="A0A291C2C6"/>
<dbReference type="EMBL" id="MF576742">
    <property type="protein sequence ID" value="ATF27576.1"/>
    <property type="molecule type" value="mRNA"/>
</dbReference>
<protein>
    <submittedName>
        <fullName evidence="2">Conotoxin</fullName>
    </submittedName>
</protein>
<reference evidence="2" key="2">
    <citation type="submission" date="2017-07" db="EMBL/GenBank/DDBJ databases">
        <authorList>
            <person name="Sun Z.S."/>
            <person name="Albrecht U."/>
            <person name="Echele G."/>
            <person name="Lee C.C."/>
        </authorList>
    </citation>
    <scope>NUCLEOTIDE SEQUENCE</scope>
    <source>
        <strain evidence="2">B2_Ps2</strain>
    </source>
</reference>
<proteinExistence type="evidence at transcript level"/>
<name>A0A291C2C6_CONPC</name>
<feature type="chain" id="PRO_5012877678" evidence="1">
    <location>
        <begin position="17"/>
        <end position="171"/>
    </location>
</feature>
<evidence type="ECO:0000256" key="1">
    <source>
        <dbReference type="SAM" id="SignalP"/>
    </source>
</evidence>
<feature type="signal peptide" evidence="1">
    <location>
        <begin position="1"/>
        <end position="16"/>
    </location>
</feature>
<organism evidence="2">
    <name type="scientific">Conus praecellens</name>
    <name type="common">Admirable cone</name>
    <dbReference type="NCBI Taxonomy" id="128530"/>
    <lineage>
        <taxon>Eukaryota</taxon>
        <taxon>Metazoa</taxon>
        <taxon>Spiralia</taxon>
        <taxon>Lophotrochozoa</taxon>
        <taxon>Mollusca</taxon>
        <taxon>Gastropoda</taxon>
        <taxon>Caenogastropoda</taxon>
        <taxon>Neogastropoda</taxon>
        <taxon>Conoidea</taxon>
        <taxon>Conidae</taxon>
        <taxon>Conus</taxon>
        <taxon>Turriconus</taxon>
    </lineage>
</organism>
<sequence length="171" mass="18873">MLRLIIAAVLVSACLAFPENREDAAQDMANMQPFAPGLQGMQEMPAAMPNMQGMLEMPAAMPNMQGMQGMPGMPAGQFLPFNPYPGFGFKRVADENLEKRKHQSQFNDNQSPFGSSADGLGMFNFENFMKENADKLPFANMEGADTADLGNFAPSGNDQLEDQFRFFDEQQ</sequence>
<accession>A0A291C2C6</accession>
<keyword evidence="1" id="KW-0732">Signal</keyword>